<dbReference type="InterPro" id="IPR038763">
    <property type="entry name" value="DHH_sf"/>
</dbReference>
<name>A0ABN5B1N6_9GAMM</name>
<keyword evidence="3" id="KW-0540">Nuclease</keyword>
<feature type="coiled-coil region" evidence="6">
    <location>
        <begin position="309"/>
        <end position="343"/>
    </location>
</feature>
<dbReference type="Proteomes" id="UP000249910">
    <property type="component" value="Chromosome"/>
</dbReference>
<feature type="domain" description="RecJ OB" evidence="9">
    <location>
        <begin position="469"/>
        <end position="576"/>
    </location>
</feature>
<evidence type="ECO:0000256" key="1">
    <source>
        <dbReference type="ARBA" id="ARBA00005915"/>
    </source>
</evidence>
<dbReference type="InterPro" id="IPR051673">
    <property type="entry name" value="SSDNA_exonuclease_RecJ"/>
</dbReference>
<evidence type="ECO:0000256" key="4">
    <source>
        <dbReference type="ARBA" id="ARBA00022801"/>
    </source>
</evidence>
<dbReference type="PANTHER" id="PTHR30255">
    <property type="entry name" value="SINGLE-STRANDED-DNA-SPECIFIC EXONUCLEASE RECJ"/>
    <property type="match status" value="1"/>
</dbReference>
<evidence type="ECO:0000256" key="5">
    <source>
        <dbReference type="ARBA" id="ARBA00022839"/>
    </source>
</evidence>
<gene>
    <name evidence="10" type="primary">recJ</name>
    <name evidence="10" type="ORF">CDV26_04200</name>
</gene>
<keyword evidence="11" id="KW-1185">Reference proteome</keyword>
<dbReference type="GO" id="GO:0004527">
    <property type="term" value="F:exonuclease activity"/>
    <property type="evidence" value="ECO:0007669"/>
    <property type="project" value="UniProtKB-KW"/>
</dbReference>
<keyword evidence="5 10" id="KW-0269">Exonuclease</keyword>
<evidence type="ECO:0000259" key="8">
    <source>
        <dbReference type="Pfam" id="PF02272"/>
    </source>
</evidence>
<dbReference type="Gene3D" id="3.90.1640.30">
    <property type="match status" value="1"/>
</dbReference>
<feature type="domain" description="DHHA1" evidence="8">
    <location>
        <begin position="360"/>
        <end position="453"/>
    </location>
</feature>
<evidence type="ECO:0000256" key="6">
    <source>
        <dbReference type="SAM" id="Coils"/>
    </source>
</evidence>
<dbReference type="SUPFAM" id="SSF64182">
    <property type="entry name" value="DHH phosphoesterases"/>
    <property type="match status" value="1"/>
</dbReference>
<dbReference type="PANTHER" id="PTHR30255:SF2">
    <property type="entry name" value="SINGLE-STRANDED-DNA-SPECIFIC EXONUCLEASE RECJ"/>
    <property type="match status" value="1"/>
</dbReference>
<evidence type="ECO:0000313" key="10">
    <source>
        <dbReference type="EMBL" id="ASG69002.1"/>
    </source>
</evidence>
<dbReference type="InterPro" id="IPR001667">
    <property type="entry name" value="DDH_dom"/>
</dbReference>
<accession>A0ABN5B1N6</accession>
<dbReference type="EMBL" id="CP022132">
    <property type="protein sequence ID" value="ASG69002.1"/>
    <property type="molecule type" value="Genomic_DNA"/>
</dbReference>
<keyword evidence="6" id="KW-0175">Coiled coil</keyword>
<sequence length="582" mass="65328">MLIKQRAFSQEVLDYLLDSQYDGFLAKLIAGRVSDLNNINLVLNGAIKDLSSPFLFKDIDKAVDRLYVALQNNEVIGLETDHDCDGQTSHAIFHDSLTKVFGYPKDNIRSYIGHRMKEGYGLSESLMNRILTDDIRPSLIITADNGSTDEPRIAVLKQNSIDTIVTDHHGIPPEGAPKSAVAVLNPTQEGCDYPDKAIAGCMVAWLFMAALRRKYIQNYKPVSKSYGLSNLLDFVAIGTVADCVSMANSYNNRIVTKLGIEQLKENDRLCWDFIDRDRICSEYIGFSIAPILNSDGRVSDALGSVSFLLEEDDERIENTFNNLKNQNNQRKEIQKQITQEAIAQASDLDNSKKSLCILLENGHSGIHGISASRLKEMFGKPIIIFSQTQNNPNLISGSARSIDDIHIKEVLDNIASLDPNLMIKYGGHKGAAGLTIKYKDFAKFYDLFEMQVSNLVNKNSITLEPCIEYDFELEIDDFNLDTLIKIESLEPYGREFEKPVFCNDFTVENFRLVGKDKNHAQLVLCYKDTVSIKSIWFNAIDNAVVEEISIGDTVKACYQLQKEEFLGQVNLSLNIKIVEKII</sequence>
<dbReference type="NCBIfam" id="TIGR00644">
    <property type="entry name" value="recJ"/>
    <property type="match status" value="1"/>
</dbReference>
<dbReference type="Pfam" id="PF17768">
    <property type="entry name" value="RecJ_OB"/>
    <property type="match status" value="1"/>
</dbReference>
<organism evidence="10 11">
    <name type="scientific">Francisella halioticida</name>
    <dbReference type="NCBI Taxonomy" id="549298"/>
    <lineage>
        <taxon>Bacteria</taxon>
        <taxon>Pseudomonadati</taxon>
        <taxon>Pseudomonadota</taxon>
        <taxon>Gammaproteobacteria</taxon>
        <taxon>Thiotrichales</taxon>
        <taxon>Francisellaceae</taxon>
        <taxon>Francisella</taxon>
    </lineage>
</organism>
<keyword evidence="4" id="KW-0378">Hydrolase</keyword>
<dbReference type="Pfam" id="PF02272">
    <property type="entry name" value="DHHA1"/>
    <property type="match status" value="1"/>
</dbReference>
<reference evidence="10 11" key="1">
    <citation type="submission" date="2017-06" db="EMBL/GenBank/DDBJ databases">
        <title>Complete genome of Francisella halioticida.</title>
        <authorList>
            <person name="Sjodin A."/>
        </authorList>
    </citation>
    <scope>NUCLEOTIDE SEQUENCE [LARGE SCALE GENOMIC DNA]</scope>
    <source>
        <strain evidence="10 11">DSM 23729</strain>
    </source>
</reference>
<feature type="domain" description="DDH" evidence="7">
    <location>
        <begin position="81"/>
        <end position="239"/>
    </location>
</feature>
<dbReference type="RefSeq" id="WP_088773447.1">
    <property type="nucleotide sequence ID" value="NZ_CP022132.1"/>
</dbReference>
<evidence type="ECO:0000256" key="3">
    <source>
        <dbReference type="ARBA" id="ARBA00022722"/>
    </source>
</evidence>
<evidence type="ECO:0000259" key="7">
    <source>
        <dbReference type="Pfam" id="PF01368"/>
    </source>
</evidence>
<dbReference type="Gene3D" id="3.10.310.30">
    <property type="match status" value="1"/>
</dbReference>
<proteinExistence type="inferred from homology"/>
<protein>
    <recommendedName>
        <fullName evidence="2">Single-stranded-DNA-specific exonuclease RecJ</fullName>
    </recommendedName>
</protein>
<evidence type="ECO:0000313" key="11">
    <source>
        <dbReference type="Proteomes" id="UP000249910"/>
    </source>
</evidence>
<dbReference type="InterPro" id="IPR041122">
    <property type="entry name" value="RecJ_OB"/>
</dbReference>
<dbReference type="InterPro" id="IPR003156">
    <property type="entry name" value="DHHA1_dom"/>
</dbReference>
<evidence type="ECO:0000259" key="9">
    <source>
        <dbReference type="Pfam" id="PF17768"/>
    </source>
</evidence>
<evidence type="ECO:0000256" key="2">
    <source>
        <dbReference type="ARBA" id="ARBA00019841"/>
    </source>
</evidence>
<dbReference type="InterPro" id="IPR004610">
    <property type="entry name" value="RecJ"/>
</dbReference>
<dbReference type="Pfam" id="PF01368">
    <property type="entry name" value="DHH"/>
    <property type="match status" value="1"/>
</dbReference>
<comment type="similarity">
    <text evidence="1">Belongs to the RecJ family.</text>
</comment>